<evidence type="ECO:0000313" key="1">
    <source>
        <dbReference type="EMBL" id="AOO10320.1"/>
    </source>
</evidence>
<dbReference type="EMBL" id="KX349289">
    <property type="protein sequence ID" value="AOO11205.1"/>
    <property type="molecule type" value="Genomic_DNA"/>
</dbReference>
<dbReference type="Proteomes" id="UP000226351">
    <property type="component" value="Segment"/>
</dbReference>
<gene>
    <name evidence="7" type="ORF">RW010115_173</name>
    <name evidence="1" type="ORF">RW01021201_172</name>
    <name evidence="8" type="ORF">RW030617_172</name>
    <name evidence="2" type="ORF">RW03080701_170</name>
    <name evidence="3" type="ORF">RW060613_172</name>
    <name evidence="4" type="ORF">RW080711_173</name>
    <name evidence="9" type="ORF">RW220214_172</name>
    <name evidence="5" type="ORF">RW220300_174</name>
    <name evidence="6" type="ORF">RW251112_172</name>
    <name evidence="10" type="ORF">RW620316_172</name>
</gene>
<protein>
    <submittedName>
        <fullName evidence="6">Uncharacterized protein</fullName>
    </submittedName>
</protein>
<evidence type="ECO:0000313" key="14">
    <source>
        <dbReference type="Proteomes" id="UP000299832"/>
    </source>
</evidence>
<accession>A0A1D7SCU4</accession>
<sequence length="79" mass="9117">MENVKLILLRERSEYLLGAVTELDEEPSILIEKCMEVNEDGTLRPFPLHSQQRDLFLTSEAILTILDPTPKLLETYKSQ</sequence>
<name>A0A1D7SCU4_9CAUD</name>
<dbReference type="EMBL" id="KX349287">
    <property type="protein sequence ID" value="AOO10760.1"/>
    <property type="molecule type" value="Genomic_DNA"/>
</dbReference>
<dbReference type="EMBL" id="KX349288">
    <property type="protein sequence ID" value="AOO10982.1"/>
    <property type="molecule type" value="Genomic_DNA"/>
</dbReference>
<dbReference type="EMBL" id="KX349290">
    <property type="protein sequence ID" value="AOO11427.1"/>
    <property type="molecule type" value="Genomic_DNA"/>
</dbReference>
<dbReference type="EMBL" id="KX349285">
    <property type="protein sequence ID" value="AOO10320.1"/>
    <property type="molecule type" value="Genomic_DNA"/>
</dbReference>
<dbReference type="EMBL" id="MK493324">
    <property type="protein sequence ID" value="QBQ75722.1"/>
    <property type="molecule type" value="Genomic_DNA"/>
</dbReference>
<reference evidence="11 12" key="1">
    <citation type="journal article" date="2016" name="Environ. Microbiol.">
        <title>Genomic diversification of marine cyanophages into stable ecotypes.</title>
        <authorList>
            <person name="Marston M.F."/>
            <person name="Martiny J.B."/>
        </authorList>
    </citation>
    <scope>NUCLEOTIDE SEQUENCE [LARGE SCALE GENOMIC DNA]</scope>
    <source>
        <strain evidence="1">RW_01_0212_WH8101</strain>
        <strain evidence="2">RW_03_0807_WH8101</strain>
        <strain evidence="3">RW_06_0613</strain>
        <strain evidence="4">RW_08_0711</strain>
        <strain evidence="5">RW_22_0300</strain>
        <strain evidence="6">RW_25_1112</strain>
    </source>
</reference>
<keyword evidence="13" id="KW-1185">Reference proteome</keyword>
<dbReference type="EMBL" id="MK493322">
    <property type="protein sequence ID" value="QBQ75280.1"/>
    <property type="molecule type" value="Genomic_DNA"/>
</dbReference>
<dbReference type="Proteomes" id="UP000224173">
    <property type="component" value="Segment"/>
</dbReference>
<dbReference type="Pfam" id="PF20198">
    <property type="entry name" value="DUF6561"/>
    <property type="match status" value="1"/>
</dbReference>
<dbReference type="Proteomes" id="UP000225361">
    <property type="component" value="Segment"/>
</dbReference>
<dbReference type="Proteomes" id="UP000222384">
    <property type="component" value="Genome"/>
</dbReference>
<evidence type="ECO:0000313" key="7">
    <source>
        <dbReference type="EMBL" id="QBQ75280.1"/>
    </source>
</evidence>
<dbReference type="Proteomes" id="UP000304735">
    <property type="component" value="Segment"/>
</dbReference>
<evidence type="ECO:0000313" key="3">
    <source>
        <dbReference type="EMBL" id="AOO10760.1"/>
    </source>
</evidence>
<evidence type="ECO:0000313" key="13">
    <source>
        <dbReference type="Proteomes" id="UP000226351"/>
    </source>
</evidence>
<proteinExistence type="predicted"/>
<evidence type="ECO:0000313" key="9">
    <source>
        <dbReference type="EMBL" id="QBQ75722.1"/>
    </source>
</evidence>
<organism evidence="6 11">
    <name type="scientific">Synechococcus phage S-RIM8</name>
    <dbReference type="NCBI Taxonomy" id="756278"/>
    <lineage>
        <taxon>Viruses</taxon>
        <taxon>Duplodnaviria</taxon>
        <taxon>Heunggongvirae</taxon>
        <taxon>Uroviricota</taxon>
        <taxon>Caudoviricetes</taxon>
        <taxon>Pantevenvirales</taxon>
        <taxon>Kyanoviridae</taxon>
        <taxon>Neptunevirus</taxon>
        <taxon>Neptunevirus srim18</taxon>
    </lineage>
</organism>
<evidence type="ECO:0000313" key="6">
    <source>
        <dbReference type="EMBL" id="AOO11427.1"/>
    </source>
</evidence>
<evidence type="ECO:0000313" key="5">
    <source>
        <dbReference type="EMBL" id="AOO11205.1"/>
    </source>
</evidence>
<evidence type="ECO:0000313" key="4">
    <source>
        <dbReference type="EMBL" id="AOO10982.1"/>
    </source>
</evidence>
<dbReference type="Proteomes" id="UP000223306">
    <property type="component" value="Segment"/>
</dbReference>
<dbReference type="EMBL" id="KX349286">
    <property type="protein sequence ID" value="AOO10539.1"/>
    <property type="molecule type" value="Genomic_DNA"/>
</dbReference>
<dbReference type="Proteomes" id="UP000301260">
    <property type="component" value="Segment"/>
</dbReference>
<evidence type="ECO:0000313" key="15">
    <source>
        <dbReference type="Proteomes" id="UP000301260"/>
    </source>
</evidence>
<evidence type="ECO:0000313" key="12">
    <source>
        <dbReference type="Proteomes" id="UP000223306"/>
    </source>
</evidence>
<dbReference type="Proteomes" id="UP000299832">
    <property type="component" value="Genome"/>
</dbReference>
<dbReference type="InterPro" id="IPR046691">
    <property type="entry name" value="DUF6561"/>
</dbReference>
<dbReference type="Proteomes" id="UP000301580">
    <property type="component" value="Segment"/>
</dbReference>
<reference evidence="14 15" key="2">
    <citation type="submission" date="2019-02" db="EMBL/GenBank/DDBJ databases">
        <title>Diversity in Cyanophage Genomes from Southern New England Coastal Waters.</title>
        <authorList>
            <person name="Marston M.F."/>
        </authorList>
    </citation>
    <scope>NUCLEOTIDE SEQUENCE [LARGE SCALE GENOMIC DNA]</scope>
    <source>
        <strain evidence="7">RW_01_0115_WH8101</strain>
        <strain evidence="8">RW_03_0617</strain>
        <strain evidence="9">RW_22_0214</strain>
        <strain evidence="10">RW_62_0316</strain>
    </source>
</reference>
<dbReference type="EMBL" id="MK493323">
    <property type="protein sequence ID" value="QBQ75500.1"/>
    <property type="molecule type" value="Genomic_DNA"/>
</dbReference>
<dbReference type="Proteomes" id="UP000224174">
    <property type="component" value="Segment"/>
</dbReference>
<evidence type="ECO:0000313" key="11">
    <source>
        <dbReference type="Proteomes" id="UP000222384"/>
    </source>
</evidence>
<evidence type="ECO:0000313" key="10">
    <source>
        <dbReference type="EMBL" id="QBQ75942.1"/>
    </source>
</evidence>
<evidence type="ECO:0000313" key="8">
    <source>
        <dbReference type="EMBL" id="QBQ75500.1"/>
    </source>
</evidence>
<dbReference type="EMBL" id="MK493325">
    <property type="protein sequence ID" value="QBQ75942.1"/>
    <property type="molecule type" value="Genomic_DNA"/>
</dbReference>
<evidence type="ECO:0000313" key="2">
    <source>
        <dbReference type="EMBL" id="AOO10539.1"/>
    </source>
</evidence>